<evidence type="ECO:0000313" key="2">
    <source>
        <dbReference type="EMBL" id="CAD2127675.1"/>
    </source>
</evidence>
<feature type="region of interest" description="Disordered" evidence="1">
    <location>
        <begin position="57"/>
        <end position="92"/>
    </location>
</feature>
<name>A0A6V7TNR9_MELEN</name>
<dbReference type="EMBL" id="CAJEWN010000006">
    <property type="protein sequence ID" value="CAD2127675.1"/>
    <property type="molecule type" value="Genomic_DNA"/>
</dbReference>
<gene>
    <name evidence="2" type="ORF">MENT_LOCUS1989</name>
</gene>
<evidence type="ECO:0000256" key="1">
    <source>
        <dbReference type="SAM" id="MobiDB-lite"/>
    </source>
</evidence>
<protein>
    <submittedName>
        <fullName evidence="2">Uncharacterized protein</fullName>
    </submittedName>
</protein>
<dbReference type="Proteomes" id="UP000580250">
    <property type="component" value="Unassembled WGS sequence"/>
</dbReference>
<feature type="compositionally biased region" description="Basic and acidic residues" evidence="1">
    <location>
        <begin position="62"/>
        <end position="75"/>
    </location>
</feature>
<dbReference type="AlphaFoldDB" id="A0A6V7TNR9"/>
<evidence type="ECO:0000313" key="3">
    <source>
        <dbReference type="Proteomes" id="UP000580250"/>
    </source>
</evidence>
<accession>A0A6V7TNR9</accession>
<proteinExistence type="predicted"/>
<organism evidence="2 3">
    <name type="scientific">Meloidogyne enterolobii</name>
    <name type="common">Root-knot nematode worm</name>
    <name type="synonym">Meloidogyne mayaguensis</name>
    <dbReference type="NCBI Taxonomy" id="390850"/>
    <lineage>
        <taxon>Eukaryota</taxon>
        <taxon>Metazoa</taxon>
        <taxon>Ecdysozoa</taxon>
        <taxon>Nematoda</taxon>
        <taxon>Chromadorea</taxon>
        <taxon>Rhabditida</taxon>
        <taxon>Tylenchina</taxon>
        <taxon>Tylenchomorpha</taxon>
        <taxon>Tylenchoidea</taxon>
        <taxon>Meloidogynidae</taxon>
        <taxon>Meloidogyninae</taxon>
        <taxon>Meloidogyne</taxon>
    </lineage>
</organism>
<sequence>MPTYQKVNLNVGPSAKVNGMDLPLNDIDTLRFFFNFGVQYARVILLRPPINFQQQEEEDIEKEISELPLSDKQDNNKANNSDTNSVNNEIEDSKETFNLQLEQTLDEFLEKLKLMGFVENNEKLIKKLKKRKKILKFYKNSWIVQKRN</sequence>
<dbReference type="OrthoDB" id="10017659at2759"/>
<comment type="caution">
    <text evidence="2">The sequence shown here is derived from an EMBL/GenBank/DDBJ whole genome shotgun (WGS) entry which is preliminary data.</text>
</comment>
<reference evidence="2 3" key="1">
    <citation type="submission" date="2020-08" db="EMBL/GenBank/DDBJ databases">
        <authorList>
            <person name="Koutsovoulos G."/>
            <person name="Danchin GJ E."/>
        </authorList>
    </citation>
    <scope>NUCLEOTIDE SEQUENCE [LARGE SCALE GENOMIC DNA]</scope>
</reference>
<feature type="compositionally biased region" description="Polar residues" evidence="1">
    <location>
        <begin position="76"/>
        <end position="88"/>
    </location>
</feature>